<dbReference type="PIRSF" id="PIRSF037232">
    <property type="entry name" value="Tricalbin"/>
    <property type="match status" value="1"/>
</dbReference>
<gene>
    <name evidence="15" type="ORF">CONCODRAFT_2058</name>
</gene>
<dbReference type="GO" id="GO:0061817">
    <property type="term" value="P:endoplasmic reticulum-plasma membrane tethering"/>
    <property type="evidence" value="ECO:0007669"/>
    <property type="project" value="InterPro"/>
</dbReference>
<evidence type="ECO:0000259" key="14">
    <source>
        <dbReference type="PROSITE" id="PS51847"/>
    </source>
</evidence>
<dbReference type="OrthoDB" id="1029639at2759"/>
<dbReference type="InterPro" id="IPR017147">
    <property type="entry name" value="Tricalbin"/>
</dbReference>
<feature type="region of interest" description="Disordered" evidence="11">
    <location>
        <begin position="1183"/>
        <end position="1237"/>
    </location>
</feature>
<feature type="compositionally biased region" description="Polar residues" evidence="11">
    <location>
        <begin position="1215"/>
        <end position="1224"/>
    </location>
</feature>
<dbReference type="InterPro" id="IPR000008">
    <property type="entry name" value="C2_dom"/>
</dbReference>
<dbReference type="STRING" id="796925.A0A137PIC3"/>
<evidence type="ECO:0000256" key="1">
    <source>
        <dbReference type="ARBA" id="ARBA00004586"/>
    </source>
</evidence>
<evidence type="ECO:0008006" key="17">
    <source>
        <dbReference type="Google" id="ProtNLM"/>
    </source>
</evidence>
<feature type="domain" description="SMP-LTD" evidence="14">
    <location>
        <begin position="234"/>
        <end position="439"/>
    </location>
</feature>
<dbReference type="Gene3D" id="2.60.40.150">
    <property type="entry name" value="C2 domain"/>
    <property type="match status" value="5"/>
</dbReference>
<keyword evidence="9" id="KW-0446">Lipid-binding</keyword>
<evidence type="ECO:0000313" key="15">
    <source>
        <dbReference type="EMBL" id="KXN74747.1"/>
    </source>
</evidence>
<evidence type="ECO:0000256" key="12">
    <source>
        <dbReference type="SAM" id="Phobius"/>
    </source>
</evidence>
<reference evidence="15 16" key="1">
    <citation type="journal article" date="2015" name="Genome Biol. Evol.">
        <title>Phylogenomic analyses indicate that early fungi evolved digesting cell walls of algal ancestors of land plants.</title>
        <authorList>
            <person name="Chang Y."/>
            <person name="Wang S."/>
            <person name="Sekimoto S."/>
            <person name="Aerts A.L."/>
            <person name="Choi C."/>
            <person name="Clum A."/>
            <person name="LaButti K.M."/>
            <person name="Lindquist E.A."/>
            <person name="Yee Ngan C."/>
            <person name="Ohm R.A."/>
            <person name="Salamov A.A."/>
            <person name="Grigoriev I.V."/>
            <person name="Spatafora J.W."/>
            <person name="Berbee M.L."/>
        </authorList>
    </citation>
    <scope>NUCLEOTIDE SEQUENCE [LARGE SCALE GENOMIC DNA]</scope>
    <source>
        <strain evidence="15 16">NRRL 28638</strain>
    </source>
</reference>
<evidence type="ECO:0000256" key="4">
    <source>
        <dbReference type="ARBA" id="ARBA00022692"/>
    </source>
</evidence>
<evidence type="ECO:0000256" key="9">
    <source>
        <dbReference type="ARBA" id="ARBA00023121"/>
    </source>
</evidence>
<dbReference type="OMA" id="YWYESSE"/>
<keyword evidence="10 12" id="KW-0472">Membrane</keyword>
<proteinExistence type="predicted"/>
<dbReference type="InterPro" id="IPR031468">
    <property type="entry name" value="SMP_LBD"/>
</dbReference>
<dbReference type="CDD" id="cd04052">
    <property type="entry name" value="C2B_Tricalbin-like"/>
    <property type="match status" value="1"/>
</dbReference>
<dbReference type="PROSITE" id="PS51847">
    <property type="entry name" value="SMP"/>
    <property type="match status" value="1"/>
</dbReference>
<dbReference type="GO" id="GO:0071944">
    <property type="term" value="C:cell periphery"/>
    <property type="evidence" value="ECO:0007669"/>
    <property type="project" value="UniProtKB-ARBA"/>
</dbReference>
<evidence type="ECO:0000256" key="11">
    <source>
        <dbReference type="SAM" id="MobiDB-lite"/>
    </source>
</evidence>
<dbReference type="CDD" id="cd00030">
    <property type="entry name" value="C2"/>
    <property type="match status" value="1"/>
</dbReference>
<evidence type="ECO:0000256" key="6">
    <source>
        <dbReference type="ARBA" id="ARBA00022824"/>
    </source>
</evidence>
<keyword evidence="16" id="KW-1185">Reference proteome</keyword>
<feature type="compositionally biased region" description="Polar residues" evidence="11">
    <location>
        <begin position="45"/>
        <end position="96"/>
    </location>
</feature>
<dbReference type="PROSITE" id="PS50004">
    <property type="entry name" value="C2"/>
    <property type="match status" value="5"/>
</dbReference>
<dbReference type="Proteomes" id="UP000070444">
    <property type="component" value="Unassembled WGS sequence"/>
</dbReference>
<keyword evidence="3" id="KW-0597">Phosphoprotein</keyword>
<keyword evidence="6" id="KW-0256">Endoplasmic reticulum</keyword>
<feature type="region of interest" description="Disordered" evidence="11">
    <location>
        <begin position="866"/>
        <end position="887"/>
    </location>
</feature>
<organism evidence="15 16">
    <name type="scientific">Conidiobolus coronatus (strain ATCC 28846 / CBS 209.66 / NRRL 28638)</name>
    <name type="common">Delacroixia coronata</name>
    <dbReference type="NCBI Taxonomy" id="796925"/>
    <lineage>
        <taxon>Eukaryota</taxon>
        <taxon>Fungi</taxon>
        <taxon>Fungi incertae sedis</taxon>
        <taxon>Zoopagomycota</taxon>
        <taxon>Entomophthoromycotina</taxon>
        <taxon>Entomophthoromycetes</taxon>
        <taxon>Entomophthorales</taxon>
        <taxon>Ancylistaceae</taxon>
        <taxon>Conidiobolus</taxon>
    </lineage>
</organism>
<feature type="domain" description="C2" evidence="13">
    <location>
        <begin position="437"/>
        <end position="553"/>
    </location>
</feature>
<dbReference type="Pfam" id="PF25669">
    <property type="entry name" value="SMP_MUG190-like"/>
    <property type="match status" value="2"/>
</dbReference>
<keyword evidence="2" id="KW-0813">Transport</keyword>
<feature type="domain" description="C2" evidence="13">
    <location>
        <begin position="576"/>
        <end position="696"/>
    </location>
</feature>
<evidence type="ECO:0000256" key="8">
    <source>
        <dbReference type="ARBA" id="ARBA00023055"/>
    </source>
</evidence>
<dbReference type="InterPro" id="IPR037765">
    <property type="entry name" value="C2B_Tricalbin"/>
</dbReference>
<dbReference type="EMBL" id="KQ964420">
    <property type="protein sequence ID" value="KXN74747.1"/>
    <property type="molecule type" value="Genomic_DNA"/>
</dbReference>
<dbReference type="GO" id="GO:0005789">
    <property type="term" value="C:endoplasmic reticulum membrane"/>
    <property type="evidence" value="ECO:0007669"/>
    <property type="project" value="UniProtKB-SubCell"/>
</dbReference>
<dbReference type="PANTHER" id="PTHR46980:SF2">
    <property type="entry name" value="TRICALBIN-1-RELATED"/>
    <property type="match status" value="1"/>
</dbReference>
<feature type="compositionally biased region" description="Polar residues" evidence="11">
    <location>
        <begin position="1183"/>
        <end position="1201"/>
    </location>
</feature>
<feature type="domain" description="C2" evidence="13">
    <location>
        <begin position="1226"/>
        <end position="1343"/>
    </location>
</feature>
<evidence type="ECO:0000256" key="3">
    <source>
        <dbReference type="ARBA" id="ARBA00022553"/>
    </source>
</evidence>
<evidence type="ECO:0000259" key="13">
    <source>
        <dbReference type="PROSITE" id="PS50004"/>
    </source>
</evidence>
<feature type="domain" description="C2" evidence="13">
    <location>
        <begin position="715"/>
        <end position="833"/>
    </location>
</feature>
<evidence type="ECO:0000256" key="2">
    <source>
        <dbReference type="ARBA" id="ARBA00022448"/>
    </source>
</evidence>
<keyword evidence="8" id="KW-0445">Lipid transport</keyword>
<evidence type="ECO:0000313" key="16">
    <source>
        <dbReference type="Proteomes" id="UP000070444"/>
    </source>
</evidence>
<sequence>MSNNVPTEHITQEQLLAEIANKGANQSASRAPPASAPTAAPALNVPSNEPLVTNAPTDLNSNAPSEYNTPLSPAQSLDTKSNLSRADSQKSKAGSNISANVVSLEKTGVAPVSSGQTFQGKAEELLEKDDKQSKDNPNIFIGWKEVNENRKKSRIQALDVVQGDIKLEYYQSVSVIFVTVLFTWAGVVLGGGITWCIIVIACVGTYYKNVVERFRRNIRDDAIRELSIEKMEQNSESVEWLNNFLNRFWVIYEPGLSATIVAIVDSVLEVSTPPFLDSLKLTTFTLGNKAPRILSVRTHPRTEKDTVLMDWDIEFVPNDNLDMTQREIQNQVNPKIVLQVRVGKGIVGAGIPILVEDVALKATARVKIKFYDVFPHIEVVSLMMLTVPTIDYVLKPIGGDTFGFDVAHIPGLQSFIRDQIHAILKPMMYNPHEFELKIGDMLTGPGYNPVIGLLKVTVKSARNLKGGDVIGSPDPYVAISTDTRGLLQETKHKSDTRNPNFNEDVTIILYNLSEDLKFEVKDRNKFGGDGVMGTATFALSQLEQNSTQADVSLGLFKKNIQIGSLQVDTQFYPVLKDSVILKSLHDPSTLQSEVGILRLTLHQLQELDLSKSITGKFTPYCHISVNGQHMLTTRKKKRNNSPSFEEYIELVVTDIANSHVSIVVKDDRGLATDPELGSWSYQALKLLDPSKSNGWYPLSNCKTGKIRVTAKWHPLDIPAEQSLSGGSSSSCIGVVRLAMFQASQLKNPEKATSSPDPFVQVTMGGKDVGRTQVIKNDASPIWNRVIFFPVYRPTALVTLEVFDENTMRADDPLGTVEFQLSSIIETEEDTHLARTPLDNWDLLTYKGKQCGLIHYSASFHPLSLPPPSSKDEVAQPDAPTTDASEKPKEVVKELYQWDYSQYSKFLAKVKIHSAKGLPDGNYRAMVCLNSSKVNNYLVSEAQNKSSSTPIFNSSTSVFIPGLTTTQLNVFIQEGKEDRAIDVATWNCMANELVELVGEKKWVSCRPNGELCVSLDLLPVDYDESVEQFSQTQGRLAINIIEGRNLVAADSGGTSDPYIEIKLNGHKVYKSQVIKKTLNPVYNEIADIPILNSMGSYLRFKVYDWNRLESKDPLGNFSFNVADLTPNEPFEQYFTLKDIAHGEIKLRMTFKPGQLSLEDMRSGSLYVGSGASIRNTATTMIGSSTFTPQSANSPMPLSSVNSEDARASTDVRASTDTRSIVSTDNNRPDRPNVPGGESTGIPGALILTLIEAKDLKAVDSNGFSDPYVRIKVREKTLHESQIIKKSLTPVWNETVRIVIPNGDPYFITLSVRDYNKIKSDVSLGDVTFNLWDIISDIQPNSHYETNFWTNPLRGGEPGRVRLNLEFNTY</sequence>
<keyword evidence="5" id="KW-0677">Repeat</keyword>
<feature type="domain" description="C2" evidence="13">
    <location>
        <begin position="1006"/>
        <end position="1133"/>
    </location>
</feature>
<dbReference type="SMART" id="SM00239">
    <property type="entry name" value="C2"/>
    <property type="match status" value="6"/>
</dbReference>
<evidence type="ECO:0000256" key="7">
    <source>
        <dbReference type="ARBA" id="ARBA00022989"/>
    </source>
</evidence>
<evidence type="ECO:0000256" key="5">
    <source>
        <dbReference type="ARBA" id="ARBA00022737"/>
    </source>
</evidence>
<dbReference type="SUPFAM" id="SSF49562">
    <property type="entry name" value="C2 domain (Calcium/lipid-binding domain, CaLB)"/>
    <property type="match status" value="5"/>
</dbReference>
<accession>A0A137PIC3</accession>
<feature type="region of interest" description="Disordered" evidence="11">
    <location>
        <begin position="18"/>
        <end position="96"/>
    </location>
</feature>
<dbReference type="CDD" id="cd21678">
    <property type="entry name" value="SMP_TCB"/>
    <property type="match status" value="1"/>
</dbReference>
<dbReference type="Pfam" id="PF00168">
    <property type="entry name" value="C2"/>
    <property type="match status" value="5"/>
</dbReference>
<name>A0A137PIC3_CONC2</name>
<dbReference type="GO" id="GO:0006869">
    <property type="term" value="P:lipid transport"/>
    <property type="evidence" value="ECO:0007669"/>
    <property type="project" value="UniProtKB-KW"/>
</dbReference>
<protein>
    <recommendedName>
        <fullName evidence="17">Tricalbin</fullName>
    </recommendedName>
</protein>
<dbReference type="InterPro" id="IPR052455">
    <property type="entry name" value="Tricalbin_domain"/>
</dbReference>
<dbReference type="InterPro" id="IPR035892">
    <property type="entry name" value="C2_domain_sf"/>
</dbReference>
<keyword evidence="7 12" id="KW-1133">Transmembrane helix</keyword>
<feature type="compositionally biased region" description="Low complexity" evidence="11">
    <location>
        <begin position="27"/>
        <end position="42"/>
    </location>
</feature>
<feature type="transmembrane region" description="Helical" evidence="12">
    <location>
        <begin position="175"/>
        <end position="207"/>
    </location>
</feature>
<evidence type="ECO:0000256" key="10">
    <source>
        <dbReference type="ARBA" id="ARBA00023136"/>
    </source>
</evidence>
<keyword evidence="4 12" id="KW-0812">Transmembrane</keyword>
<feature type="compositionally biased region" description="Basic and acidic residues" evidence="11">
    <location>
        <begin position="1202"/>
        <end position="1214"/>
    </location>
</feature>
<dbReference type="GO" id="GO:0008289">
    <property type="term" value="F:lipid binding"/>
    <property type="evidence" value="ECO:0007669"/>
    <property type="project" value="UniProtKB-KW"/>
</dbReference>
<dbReference type="PANTHER" id="PTHR46980">
    <property type="entry name" value="TRICALBIN-1-RELATED"/>
    <property type="match status" value="1"/>
</dbReference>
<comment type="subcellular location">
    <subcellularLocation>
        <location evidence="1">Endoplasmic reticulum membrane</location>
    </subcellularLocation>
</comment>